<dbReference type="GO" id="GO:0071949">
    <property type="term" value="F:FAD binding"/>
    <property type="evidence" value="ECO:0007669"/>
    <property type="project" value="InterPro"/>
</dbReference>
<feature type="domain" description="FAD-binding PCMH-type" evidence="6">
    <location>
        <begin position="68"/>
        <end position="238"/>
    </location>
</feature>
<comment type="caution">
    <text evidence="7">The sequence shown here is derived from an EMBL/GenBank/DDBJ whole genome shotgun (WGS) entry which is preliminary data.</text>
</comment>
<evidence type="ECO:0000256" key="3">
    <source>
        <dbReference type="ARBA" id="ARBA00022827"/>
    </source>
</evidence>
<dbReference type="Gene3D" id="3.30.43.10">
    <property type="entry name" value="Uridine Diphospho-n-acetylenolpyruvylglucosamine Reductase, domain 2"/>
    <property type="match status" value="1"/>
</dbReference>
<keyword evidence="3" id="KW-0274">FAD</keyword>
<gene>
    <name evidence="7" type="ORF">FA13DRAFT_1670349</name>
</gene>
<dbReference type="SUPFAM" id="SSF56176">
    <property type="entry name" value="FAD-binding/transporter-associated domain-like"/>
    <property type="match status" value="1"/>
</dbReference>
<dbReference type="InterPro" id="IPR016169">
    <property type="entry name" value="FAD-bd_PCMH_sub2"/>
</dbReference>
<evidence type="ECO:0000256" key="2">
    <source>
        <dbReference type="ARBA" id="ARBA00022630"/>
    </source>
</evidence>
<keyword evidence="8" id="KW-1185">Reference proteome</keyword>
<evidence type="ECO:0000259" key="6">
    <source>
        <dbReference type="PROSITE" id="PS51387"/>
    </source>
</evidence>
<sequence>MAMNRTYSTTLPLFLILSLAISFIVMAQSTQIQDVCAQIATALSAPSAVHYAGTESFKKFSEHWASSSNQVPACAVQPHTADDVGKILQIIDRTRTPFAVMGGGHATSPFLSSTEGVHISTSAFTSIEYNEVTKTVKFGAGLKWEELYAALEPYGVNVPGGRIPGVGVGGFILGGGYSLHTNQVGLSFDSIVAFELVKPTGEVVEVTHESDPELFFALKGGGNNFGVVTKFTMKTFPQGQIWGGTITYADPAVFGAVNAATAKFSAESTDPKAVLLAYTTFFQGTPLLQAQVFYDGPEPPAGLFDEFLNISSVASTVATQSFTAMINAITISRDLAGVRAHSLGVSVPAYSLSFMTVLTEQLLSVGPELSDKSLIFLGFVSEPFIPSVLSHNTHDTAYPFTRDVLYTPFNIFVAWADPSQDKAMKVAIEKISEVLEKTLVEEGYKDVPTSPLYPNYALWDAPLERIYGTNLPKLQEVKRRVDPGDVMGLAGGFKVPFKAVVRDEL</sequence>
<dbReference type="Pfam" id="PF01565">
    <property type="entry name" value="FAD_binding_4"/>
    <property type="match status" value="1"/>
</dbReference>
<dbReference type="GO" id="GO:0016491">
    <property type="term" value="F:oxidoreductase activity"/>
    <property type="evidence" value="ECO:0007669"/>
    <property type="project" value="UniProtKB-KW"/>
</dbReference>
<reference evidence="7 8" key="1">
    <citation type="journal article" date="2019" name="Nat. Ecol. Evol.">
        <title>Megaphylogeny resolves global patterns of mushroom evolution.</title>
        <authorList>
            <person name="Varga T."/>
            <person name="Krizsan K."/>
            <person name="Foldi C."/>
            <person name="Dima B."/>
            <person name="Sanchez-Garcia M."/>
            <person name="Sanchez-Ramirez S."/>
            <person name="Szollosi G.J."/>
            <person name="Szarkandi J.G."/>
            <person name="Papp V."/>
            <person name="Albert L."/>
            <person name="Andreopoulos W."/>
            <person name="Angelini C."/>
            <person name="Antonin V."/>
            <person name="Barry K.W."/>
            <person name="Bougher N.L."/>
            <person name="Buchanan P."/>
            <person name="Buyck B."/>
            <person name="Bense V."/>
            <person name="Catcheside P."/>
            <person name="Chovatia M."/>
            <person name="Cooper J."/>
            <person name="Damon W."/>
            <person name="Desjardin D."/>
            <person name="Finy P."/>
            <person name="Geml J."/>
            <person name="Haridas S."/>
            <person name="Hughes K."/>
            <person name="Justo A."/>
            <person name="Karasinski D."/>
            <person name="Kautmanova I."/>
            <person name="Kiss B."/>
            <person name="Kocsube S."/>
            <person name="Kotiranta H."/>
            <person name="LaButti K.M."/>
            <person name="Lechner B.E."/>
            <person name="Liimatainen K."/>
            <person name="Lipzen A."/>
            <person name="Lukacs Z."/>
            <person name="Mihaltcheva S."/>
            <person name="Morgado L.N."/>
            <person name="Niskanen T."/>
            <person name="Noordeloos M.E."/>
            <person name="Ohm R.A."/>
            <person name="Ortiz-Santana B."/>
            <person name="Ovrebo C."/>
            <person name="Racz N."/>
            <person name="Riley R."/>
            <person name="Savchenko A."/>
            <person name="Shiryaev A."/>
            <person name="Soop K."/>
            <person name="Spirin V."/>
            <person name="Szebenyi C."/>
            <person name="Tomsovsky M."/>
            <person name="Tulloss R.E."/>
            <person name="Uehling J."/>
            <person name="Grigoriev I.V."/>
            <person name="Vagvolgyi C."/>
            <person name="Papp T."/>
            <person name="Martin F.M."/>
            <person name="Miettinen O."/>
            <person name="Hibbett D.S."/>
            <person name="Nagy L.G."/>
        </authorList>
    </citation>
    <scope>NUCLEOTIDE SEQUENCE [LARGE SCALE GENOMIC DNA]</scope>
    <source>
        <strain evidence="7 8">FP101781</strain>
    </source>
</reference>
<dbReference type="EMBL" id="QPFP01000082">
    <property type="protein sequence ID" value="TEB23061.1"/>
    <property type="molecule type" value="Genomic_DNA"/>
</dbReference>
<dbReference type="InterPro" id="IPR016167">
    <property type="entry name" value="FAD-bd_PCMH_sub1"/>
</dbReference>
<dbReference type="AlphaFoldDB" id="A0A4Y7SMW7"/>
<dbReference type="Gene3D" id="3.30.465.10">
    <property type="match status" value="1"/>
</dbReference>
<keyword evidence="5" id="KW-0732">Signal</keyword>
<feature type="chain" id="PRO_5021476748" evidence="5">
    <location>
        <begin position="28"/>
        <end position="505"/>
    </location>
</feature>
<evidence type="ECO:0000256" key="4">
    <source>
        <dbReference type="ARBA" id="ARBA00023002"/>
    </source>
</evidence>
<dbReference type="InterPro" id="IPR050416">
    <property type="entry name" value="FAD-linked_Oxidoreductase"/>
</dbReference>
<name>A0A4Y7SMW7_COPMI</name>
<dbReference type="Gene3D" id="3.40.462.20">
    <property type="match status" value="1"/>
</dbReference>
<dbReference type="InterPro" id="IPR016166">
    <property type="entry name" value="FAD-bd_PCMH"/>
</dbReference>
<feature type="signal peptide" evidence="5">
    <location>
        <begin position="1"/>
        <end position="27"/>
    </location>
</feature>
<dbReference type="OrthoDB" id="2151789at2759"/>
<dbReference type="PROSITE" id="PS51387">
    <property type="entry name" value="FAD_PCMH"/>
    <property type="match status" value="1"/>
</dbReference>
<comment type="similarity">
    <text evidence="1">Belongs to the oxygen-dependent FAD-linked oxidoreductase family.</text>
</comment>
<organism evidence="7 8">
    <name type="scientific">Coprinellus micaceus</name>
    <name type="common">Glistening ink-cap mushroom</name>
    <name type="synonym">Coprinus micaceus</name>
    <dbReference type="NCBI Taxonomy" id="71717"/>
    <lineage>
        <taxon>Eukaryota</taxon>
        <taxon>Fungi</taxon>
        <taxon>Dikarya</taxon>
        <taxon>Basidiomycota</taxon>
        <taxon>Agaricomycotina</taxon>
        <taxon>Agaricomycetes</taxon>
        <taxon>Agaricomycetidae</taxon>
        <taxon>Agaricales</taxon>
        <taxon>Agaricineae</taxon>
        <taxon>Psathyrellaceae</taxon>
        <taxon>Coprinellus</taxon>
    </lineage>
</organism>
<dbReference type="PANTHER" id="PTHR42973">
    <property type="entry name" value="BINDING OXIDOREDUCTASE, PUTATIVE (AFU_ORTHOLOGUE AFUA_1G17690)-RELATED"/>
    <property type="match status" value="1"/>
</dbReference>
<protein>
    <submittedName>
        <fullName evidence="7">FAD-binding domain-containing protein</fullName>
    </submittedName>
</protein>
<proteinExistence type="inferred from homology"/>
<dbReference type="PANTHER" id="PTHR42973:SF13">
    <property type="entry name" value="FAD-BINDING PCMH-TYPE DOMAIN-CONTAINING PROTEIN"/>
    <property type="match status" value="1"/>
</dbReference>
<evidence type="ECO:0000313" key="7">
    <source>
        <dbReference type="EMBL" id="TEB23061.1"/>
    </source>
</evidence>
<dbReference type="InterPro" id="IPR006094">
    <property type="entry name" value="Oxid_FAD_bind_N"/>
</dbReference>
<evidence type="ECO:0000313" key="8">
    <source>
        <dbReference type="Proteomes" id="UP000298030"/>
    </source>
</evidence>
<evidence type="ECO:0000256" key="5">
    <source>
        <dbReference type="SAM" id="SignalP"/>
    </source>
</evidence>
<accession>A0A4Y7SMW7</accession>
<dbReference type="STRING" id="71717.A0A4Y7SMW7"/>
<dbReference type="Proteomes" id="UP000298030">
    <property type="component" value="Unassembled WGS sequence"/>
</dbReference>
<keyword evidence="4" id="KW-0560">Oxidoreductase</keyword>
<evidence type="ECO:0000256" key="1">
    <source>
        <dbReference type="ARBA" id="ARBA00005466"/>
    </source>
</evidence>
<keyword evidence="2" id="KW-0285">Flavoprotein</keyword>
<dbReference type="InterPro" id="IPR036318">
    <property type="entry name" value="FAD-bd_PCMH-like_sf"/>
</dbReference>